<dbReference type="CDD" id="cd02846">
    <property type="entry name" value="PAZ_argonaute_like"/>
    <property type="match status" value="1"/>
</dbReference>
<dbReference type="EMBL" id="CAOQHR010000008">
    <property type="protein sequence ID" value="CAI6339047.1"/>
    <property type="molecule type" value="Genomic_DNA"/>
</dbReference>
<comment type="caution">
    <text evidence="6">The sequence shown here is derived from an EMBL/GenBank/DDBJ whole genome shotgun (WGS) entry which is preliminary data.</text>
</comment>
<feature type="compositionally biased region" description="Low complexity" evidence="2">
    <location>
        <begin position="285"/>
        <end position="300"/>
    </location>
</feature>
<feature type="signal peptide" evidence="3">
    <location>
        <begin position="1"/>
        <end position="20"/>
    </location>
</feature>
<dbReference type="Pfam" id="PF16488">
    <property type="entry name" value="ArgoL2"/>
    <property type="match status" value="1"/>
</dbReference>
<feature type="domain" description="PAZ" evidence="4">
    <location>
        <begin position="599"/>
        <end position="703"/>
    </location>
</feature>
<evidence type="ECO:0000256" key="1">
    <source>
        <dbReference type="RuleBase" id="RU361178"/>
    </source>
</evidence>
<dbReference type="PANTHER" id="PTHR22891">
    <property type="entry name" value="EUKARYOTIC TRANSLATION INITIATION FACTOR 2C"/>
    <property type="match status" value="1"/>
</dbReference>
<dbReference type="Pfam" id="PF02171">
    <property type="entry name" value="Piwi"/>
    <property type="match status" value="1"/>
</dbReference>
<dbReference type="InterPro" id="IPR032474">
    <property type="entry name" value="Argonaute_N"/>
</dbReference>
<dbReference type="InterPro" id="IPR014811">
    <property type="entry name" value="ArgoL1"/>
</dbReference>
<dbReference type="Pfam" id="PF08699">
    <property type="entry name" value="ArgoL1"/>
    <property type="match status" value="1"/>
</dbReference>
<reference evidence="6" key="1">
    <citation type="submission" date="2023-01" db="EMBL/GenBank/DDBJ databases">
        <authorList>
            <person name="Van Ghelder C."/>
            <person name="Rancurel C."/>
        </authorList>
    </citation>
    <scope>NUCLEOTIDE SEQUENCE</scope>
    <source>
        <strain evidence="6">CNCM I-4278</strain>
    </source>
</reference>
<dbReference type="SUPFAM" id="SSF101690">
    <property type="entry name" value="PAZ domain"/>
    <property type="match status" value="1"/>
</dbReference>
<dbReference type="AlphaFoldDB" id="A0A9W4UQP7"/>
<evidence type="ECO:0000313" key="7">
    <source>
        <dbReference type="Proteomes" id="UP001152607"/>
    </source>
</evidence>
<name>A0A9W4UQP7_9PLEO</name>
<evidence type="ECO:0000313" key="6">
    <source>
        <dbReference type="EMBL" id="CAI6339047.1"/>
    </source>
</evidence>
<evidence type="ECO:0000256" key="3">
    <source>
        <dbReference type="SAM" id="SignalP"/>
    </source>
</evidence>
<feature type="chain" id="PRO_5040972953" description="Piwi-domain-containing protein" evidence="3">
    <location>
        <begin position="21"/>
        <end position="1246"/>
    </location>
</feature>
<evidence type="ECO:0000256" key="2">
    <source>
        <dbReference type="SAM" id="MobiDB-lite"/>
    </source>
</evidence>
<dbReference type="PROSITE" id="PS50821">
    <property type="entry name" value="PAZ"/>
    <property type="match status" value="1"/>
</dbReference>
<dbReference type="InterPro" id="IPR003165">
    <property type="entry name" value="Piwi"/>
</dbReference>
<organism evidence="6 7">
    <name type="scientific">Periconia digitata</name>
    <dbReference type="NCBI Taxonomy" id="1303443"/>
    <lineage>
        <taxon>Eukaryota</taxon>
        <taxon>Fungi</taxon>
        <taxon>Dikarya</taxon>
        <taxon>Ascomycota</taxon>
        <taxon>Pezizomycotina</taxon>
        <taxon>Dothideomycetes</taxon>
        <taxon>Pleosporomycetidae</taxon>
        <taxon>Pleosporales</taxon>
        <taxon>Massarineae</taxon>
        <taxon>Periconiaceae</taxon>
        <taxon>Periconia</taxon>
    </lineage>
</organism>
<evidence type="ECO:0000259" key="4">
    <source>
        <dbReference type="PROSITE" id="PS50821"/>
    </source>
</evidence>
<dbReference type="Gene3D" id="2.170.260.10">
    <property type="entry name" value="paz domain"/>
    <property type="match status" value="1"/>
</dbReference>
<dbReference type="SMART" id="SM01163">
    <property type="entry name" value="DUF1785"/>
    <property type="match status" value="1"/>
</dbReference>
<evidence type="ECO:0008006" key="8">
    <source>
        <dbReference type="Google" id="ProtNLM"/>
    </source>
</evidence>
<dbReference type="Gene3D" id="3.30.420.10">
    <property type="entry name" value="Ribonuclease H-like superfamily/Ribonuclease H"/>
    <property type="match status" value="1"/>
</dbReference>
<proteinExistence type="inferred from homology"/>
<dbReference type="InterPro" id="IPR003100">
    <property type="entry name" value="PAZ_dom"/>
</dbReference>
<dbReference type="Pfam" id="PF16486">
    <property type="entry name" value="ArgoN"/>
    <property type="match status" value="1"/>
</dbReference>
<feature type="region of interest" description="Disordered" evidence="2">
    <location>
        <begin position="276"/>
        <end position="318"/>
    </location>
</feature>
<dbReference type="PROSITE" id="PS50822">
    <property type="entry name" value="PIWI"/>
    <property type="match status" value="1"/>
</dbReference>
<dbReference type="Pfam" id="PF02170">
    <property type="entry name" value="PAZ"/>
    <property type="match status" value="1"/>
</dbReference>
<accession>A0A9W4UQP7</accession>
<feature type="domain" description="Piwi" evidence="5">
    <location>
        <begin position="890"/>
        <end position="1198"/>
    </location>
</feature>
<feature type="region of interest" description="Disordered" evidence="2">
    <location>
        <begin position="1199"/>
        <end position="1229"/>
    </location>
</feature>
<comment type="similarity">
    <text evidence="1">Belongs to the argonaute family.</text>
</comment>
<keyword evidence="7" id="KW-1185">Reference proteome</keyword>
<dbReference type="SUPFAM" id="SSF53098">
    <property type="entry name" value="Ribonuclease H-like"/>
    <property type="match status" value="1"/>
</dbReference>
<dbReference type="OrthoDB" id="10252740at2759"/>
<protein>
    <recommendedName>
        <fullName evidence="8">Piwi-domain-containing protein</fullName>
    </recommendedName>
</protein>
<dbReference type="GO" id="GO:0003723">
    <property type="term" value="F:RNA binding"/>
    <property type="evidence" value="ECO:0007669"/>
    <property type="project" value="InterPro"/>
</dbReference>
<dbReference type="InterPro" id="IPR012337">
    <property type="entry name" value="RNaseH-like_sf"/>
</dbReference>
<dbReference type="SMART" id="SM00950">
    <property type="entry name" value="Piwi"/>
    <property type="match status" value="1"/>
</dbReference>
<dbReference type="InterPro" id="IPR032472">
    <property type="entry name" value="ArgoL2"/>
</dbReference>
<sequence>MLQSPCCSSAFSWLWTTYLSQVSRLILLEVAPVFTTTPSCGHDAIFYQVVLPERTSPTKTQTACRLRSSYPVLNIIFTLFWRPFCPTRPVSIVFWFSPPNSPRTHPRAPPIYITSEALLHLNSFTSIPTGNTHYQSSRRQLHVTGDATCTYAPSLLSSLGPCFPHKPGPACLLPKSWRFQSSCLLFCCCPPPLPDPLSHTLPTQIPASGCHYDAGQHHHHHHCHWHTHSKSESHVCYPPSGMCDHVFPHALMEPITDRYSCSAAYLGSTMNVMGGAGKRRAHVEQQSSSTGGSSRASTARTPKSISRLDGNRDPDSYRAPIEYSNEKDLKNLSDFLGLKGWYIARGKPLPQNLPQRPAEFNKLGKEALVTLNTFNVAQFPTQTVYQYDIECSKKIDPKDLKEFKGLRGLLKKLWNSKTAKEQLGEPHHLWIYDGNKLAWSTRNFDRDETRITVNLDDPKNCGKARKPRDDGKENIHTLFIRKTRKVDFASLRSFLDRGSDWTPTCIDTINFLDHLMREGPAQKYTQIKKSFFQRGENRFDLGGGVEAFKGVFSSLRPVLNDNFQKSLSVNVDVANGTFWRPQELGRALLQAFNCTQPQLAQRFREAKQDWKKSTFRRDLRRFKHVGITSIHGTPQQWTIDEFVPMDVNDAKFEDPDGRQISLMQYFQQKYGKNLAPGFPVVKVTKKIRRKDVYLPLDVLRIDPNQRYNTKLSDQQTSAMIKFAVTLPEGRWRDINNGVRLLDWQKDSYLTHYGLKIDPKPATVKARVLPPPIVNFGPCRDAKLKDQDMLNGRWRLDGRKFALANQKEVKAWGVCCIMPTRRNDPGLSKDVVGKFFSEFIKTYEGHGGRFAVHPKYGKLPWFGQGSLADGGALVEKAYNATGNQFNTTPSLLFFIVNDRNTEVYRRLKKSLDCRYGIASQVLQSKHVQSCSGQYISNVCMKVNAKLGGTTTWVQSSVIPKMNPAFASTSTMVVGADVSHPAPGAGSGEASSIAAITVSQDARFTRYWAEVQTNGNRIEMITTKNIENHFTPMVKNWMQRAGNGHPPKHVMYIRDGVSEGQYAAVLEDEVTDMKKAFKALGARDCPKFIVMIAGKRHHIRFFPQKGDRNKNALPGTLVESGCTHPFEFDFYMCSHVAIKGTARPIHYACILNEAEWDSRQIQQFIFEHAYSYVRSTTPVSLHPAVYYAHLAADRARAHLNENPVSSGKKESKPPEAQSSTGSTGKREVNVAPLIKMGNGGHKEFMWFV</sequence>
<dbReference type="SMART" id="SM00949">
    <property type="entry name" value="PAZ"/>
    <property type="match status" value="1"/>
</dbReference>
<dbReference type="InterPro" id="IPR045246">
    <property type="entry name" value="Piwi_ago-like"/>
</dbReference>
<dbReference type="InterPro" id="IPR036085">
    <property type="entry name" value="PAZ_dom_sf"/>
</dbReference>
<dbReference type="CDD" id="cd04657">
    <property type="entry name" value="Piwi_ago-like"/>
    <property type="match status" value="1"/>
</dbReference>
<dbReference type="InterPro" id="IPR036397">
    <property type="entry name" value="RNaseH_sf"/>
</dbReference>
<evidence type="ECO:0000259" key="5">
    <source>
        <dbReference type="PROSITE" id="PS50822"/>
    </source>
</evidence>
<keyword evidence="3" id="KW-0732">Signal</keyword>
<dbReference type="Proteomes" id="UP001152607">
    <property type="component" value="Unassembled WGS sequence"/>
</dbReference>
<gene>
    <name evidence="6" type="ORF">PDIGIT_LOCUS12186</name>
</gene>
<dbReference type="Gene3D" id="3.40.50.2300">
    <property type="match status" value="1"/>
</dbReference>